<dbReference type="InterPro" id="IPR003869">
    <property type="entry name" value="Polysac_CapD-like"/>
</dbReference>
<dbReference type="Gene3D" id="3.40.50.720">
    <property type="entry name" value="NAD(P)-binding Rossmann-like Domain"/>
    <property type="match status" value="2"/>
</dbReference>
<sequence length="649" mass="71141">MLALPRPAKRLLALAVDAALCVLCVWVAFSLRYEQWVTLRGVQWTAVGAAIVGALPLFIVFGLYRAIFRYAGPAALMAIVRACTFFGIGYGLVFSVIGVSGVPRTVGFLMPMMLFLTVASSRMLARYWLGGMYMSALDRKALPQVVIYGAGGAGVQLAAALAQSREMSVRAFIDDARHLQGNTLHGLPIHSPDWLEHNAAKHGITDVLMAMPSSSRGRRAEILNQLLPLHLHVRTLPALADLANGRVQVHDLLEVDIEDLLGRDPVAPRGDLLHKNIRHQVVLVTGAGGSIGSELCRQIVQLSPKTLLLVEMNEYALYGIHQELEALAPHIHVVPLLASVCDAARLREVMRAWHPDTVYHAAAYKHVPLVEHNPIEGVRNNALGTLTAARVAMECKVRRFVLISTDKAVRPTNVMGASKRLAEMTLQGLAQQKSGTCFSMVRFGNVLGSSGSVVPLFRRQIEAGGPITLTHADITRYFMTIPEAAQLVIQASAMAEGGDVFVLDMGEPVRIIDLARRLVELSGRTVRDENSPDGDIELQITGLRPGEKLYEELLIGDNALQTSHPRVMKAHEPCLPEEELWRQFDVLTAALRNSDVPALKRTLQQMLPGYRAHAEVVDWVHMERNRRSLTVVNCTEESANSELPMAVAL</sequence>
<evidence type="ECO:0000256" key="1">
    <source>
        <dbReference type="ARBA" id="ARBA00007430"/>
    </source>
</evidence>
<dbReference type="SUPFAM" id="SSF53335">
    <property type="entry name" value="S-adenosyl-L-methionine-dependent methyltransferases"/>
    <property type="match status" value="1"/>
</dbReference>
<dbReference type="KEGG" id="vpe:Varpa_4673"/>
<dbReference type="Pfam" id="PF02719">
    <property type="entry name" value="Polysacc_synt_2"/>
    <property type="match status" value="1"/>
</dbReference>
<dbReference type="PANTHER" id="PTHR43318:SF1">
    <property type="entry name" value="POLYSACCHARIDE BIOSYNTHESIS PROTEIN EPSC-RELATED"/>
    <property type="match status" value="1"/>
</dbReference>
<dbReference type="PANTHER" id="PTHR43318">
    <property type="entry name" value="UDP-N-ACETYLGLUCOSAMINE 4,6-DEHYDRATASE"/>
    <property type="match status" value="1"/>
</dbReference>
<dbReference type="SUPFAM" id="SSF51735">
    <property type="entry name" value="NAD(P)-binding Rossmann-fold domains"/>
    <property type="match status" value="1"/>
</dbReference>
<dbReference type="STRING" id="595537.Varpa_4673"/>
<gene>
    <name evidence="4" type="ordered locus">Varpa_4673</name>
</gene>
<evidence type="ECO:0000259" key="3">
    <source>
        <dbReference type="Pfam" id="PF02719"/>
    </source>
</evidence>
<dbReference type="HOGENOM" id="CLU_013560_5_0_4"/>
<evidence type="ECO:0000313" key="5">
    <source>
        <dbReference type="Proteomes" id="UP000008917"/>
    </source>
</evidence>
<keyword evidence="2" id="KW-0472">Membrane</keyword>
<dbReference type="InterPro" id="IPR029063">
    <property type="entry name" value="SAM-dependent_MTases_sf"/>
</dbReference>
<feature type="transmembrane region" description="Helical" evidence="2">
    <location>
        <begin position="12"/>
        <end position="29"/>
    </location>
</feature>
<reference evidence="4 5" key="2">
    <citation type="journal article" date="2013" name="Genome Announc.">
        <title>Genome of the Root-Associated Plant Growth-Promoting Bacterium Variovorax paradoxus Strain EPS.</title>
        <authorList>
            <person name="Han J.I."/>
            <person name="Spain J.C."/>
            <person name="Leadbetter J.R."/>
            <person name="Ovchinnikova G."/>
            <person name="Goodwin L.A."/>
            <person name="Han C.S."/>
            <person name="Woyke T."/>
            <person name="Davenport K.W."/>
            <person name="Orwin P.M."/>
        </authorList>
    </citation>
    <scope>NUCLEOTIDE SEQUENCE [LARGE SCALE GENOMIC DNA]</scope>
    <source>
        <strain evidence="4 5">EPS</strain>
    </source>
</reference>
<keyword evidence="2" id="KW-0812">Transmembrane</keyword>
<name>E6UXB9_VARPE</name>
<feature type="transmembrane region" description="Helical" evidence="2">
    <location>
        <begin position="41"/>
        <end position="64"/>
    </location>
</feature>
<dbReference type="Proteomes" id="UP000008917">
    <property type="component" value="Chromosome"/>
</dbReference>
<dbReference type="EMBL" id="CP002417">
    <property type="protein sequence ID" value="ADU38836.1"/>
    <property type="molecule type" value="Genomic_DNA"/>
</dbReference>
<organism evidence="4 5">
    <name type="scientific">Variovorax paradoxus (strain EPS)</name>
    <dbReference type="NCBI Taxonomy" id="595537"/>
    <lineage>
        <taxon>Bacteria</taxon>
        <taxon>Pseudomonadati</taxon>
        <taxon>Pseudomonadota</taxon>
        <taxon>Betaproteobacteria</taxon>
        <taxon>Burkholderiales</taxon>
        <taxon>Comamonadaceae</taxon>
        <taxon>Variovorax</taxon>
    </lineage>
</organism>
<reference evidence="5" key="1">
    <citation type="submission" date="2010-12" db="EMBL/GenBank/DDBJ databases">
        <title>Complete sequence of Variovorax paradoxus EPS.</title>
        <authorList>
            <consortium name="US DOE Joint Genome Institute"/>
            <person name="Lucas S."/>
            <person name="Copeland A."/>
            <person name="Lapidus A."/>
            <person name="Cheng J.-F."/>
            <person name="Goodwin L."/>
            <person name="Pitluck S."/>
            <person name="Teshima H."/>
            <person name="Detter J.C."/>
            <person name="Han C."/>
            <person name="Tapia R."/>
            <person name="Land M."/>
            <person name="Hauser L."/>
            <person name="Kyrpides N."/>
            <person name="Ivanova N."/>
            <person name="Ovchinnikova G."/>
            <person name="Orwin P."/>
            <person name="Han J.-I.G."/>
            <person name="Woyke T."/>
        </authorList>
    </citation>
    <scope>NUCLEOTIDE SEQUENCE [LARGE SCALE GENOMIC DNA]</scope>
    <source>
        <strain evidence="5">EPS</strain>
    </source>
</reference>
<dbReference type="InterPro" id="IPR051203">
    <property type="entry name" value="Polysaccharide_Synthase-Rel"/>
</dbReference>
<evidence type="ECO:0000256" key="2">
    <source>
        <dbReference type="SAM" id="Phobius"/>
    </source>
</evidence>
<protein>
    <submittedName>
        <fullName evidence="4">Polysaccharide biosynthesis protein CapD</fullName>
    </submittedName>
</protein>
<accession>E6UXB9</accession>
<keyword evidence="2" id="KW-1133">Transmembrane helix</keyword>
<dbReference type="InterPro" id="IPR036291">
    <property type="entry name" value="NAD(P)-bd_dom_sf"/>
</dbReference>
<dbReference type="eggNOG" id="COG1086">
    <property type="taxonomic scope" value="Bacteria"/>
</dbReference>
<proteinExistence type="inferred from homology"/>
<feature type="transmembrane region" description="Helical" evidence="2">
    <location>
        <begin position="76"/>
        <end position="102"/>
    </location>
</feature>
<feature type="domain" description="Polysaccharide biosynthesis protein CapD-like" evidence="3">
    <location>
        <begin position="282"/>
        <end position="571"/>
    </location>
</feature>
<feature type="transmembrane region" description="Helical" evidence="2">
    <location>
        <begin position="108"/>
        <end position="129"/>
    </location>
</feature>
<feature type="transmembrane region" description="Helical" evidence="2">
    <location>
        <begin position="141"/>
        <end position="162"/>
    </location>
</feature>
<evidence type="ECO:0000313" key="4">
    <source>
        <dbReference type="EMBL" id="ADU38836.1"/>
    </source>
</evidence>
<dbReference type="AlphaFoldDB" id="E6UXB9"/>
<dbReference type="CDD" id="cd05237">
    <property type="entry name" value="UDP_invert_4-6DH_SDR_e"/>
    <property type="match status" value="1"/>
</dbReference>
<comment type="similarity">
    <text evidence="1">Belongs to the polysaccharide synthase family.</text>
</comment>